<dbReference type="EMBL" id="PVUE01000001">
    <property type="protein sequence ID" value="PRZ43900.1"/>
    <property type="molecule type" value="Genomic_DNA"/>
</dbReference>
<organism evidence="2 3">
    <name type="scientific">Antricoccus suffuscus</name>
    <dbReference type="NCBI Taxonomy" id="1629062"/>
    <lineage>
        <taxon>Bacteria</taxon>
        <taxon>Bacillati</taxon>
        <taxon>Actinomycetota</taxon>
        <taxon>Actinomycetes</taxon>
        <taxon>Geodermatophilales</taxon>
        <taxon>Antricoccaceae</taxon>
        <taxon>Antricoccus</taxon>
    </lineage>
</organism>
<evidence type="ECO:0000259" key="1">
    <source>
        <dbReference type="Pfam" id="PF04480"/>
    </source>
</evidence>
<evidence type="ECO:0000313" key="2">
    <source>
        <dbReference type="EMBL" id="PRZ43900.1"/>
    </source>
</evidence>
<dbReference type="InterPro" id="IPR007569">
    <property type="entry name" value="DUF559"/>
</dbReference>
<name>A0A2T1A5N8_9ACTN</name>
<dbReference type="OrthoDB" id="5146042at2"/>
<dbReference type="AlphaFoldDB" id="A0A2T1A5N8"/>
<accession>A0A2T1A5N8</accession>
<dbReference type="RefSeq" id="WP_106346975.1">
    <property type="nucleotide sequence ID" value="NZ_PVUE01000001.1"/>
</dbReference>
<dbReference type="Pfam" id="PF04480">
    <property type="entry name" value="DUF559"/>
    <property type="match status" value="1"/>
</dbReference>
<reference evidence="2 3" key="1">
    <citation type="submission" date="2018-03" db="EMBL/GenBank/DDBJ databases">
        <title>Genomic Encyclopedia of Archaeal and Bacterial Type Strains, Phase II (KMG-II): from individual species to whole genera.</title>
        <authorList>
            <person name="Goeker M."/>
        </authorList>
    </citation>
    <scope>NUCLEOTIDE SEQUENCE [LARGE SCALE GENOMIC DNA]</scope>
    <source>
        <strain evidence="2 3">DSM 100065</strain>
    </source>
</reference>
<proteinExistence type="predicted"/>
<comment type="caution">
    <text evidence="2">The sequence shown here is derived from an EMBL/GenBank/DDBJ whole genome shotgun (WGS) entry which is preliminary data.</text>
</comment>
<gene>
    <name evidence="2" type="ORF">CLV47_10124</name>
</gene>
<sequence>MTTRSAIPVSLHRLAAEQCGILTAEQIREHDVSLRRRSQLVRDGVWARVDYGIFFAGAGTIPWRAYVWAAYLCGGEDAMVAGGTAARLYGLIDAEDLPVEVVVPKSRAPRRRTFALYRRVNPLVRRGQTSHHLLCTSVADTVIDVCAKSSRGEVVALITGALQKRLTSGYALATAAERRERLPNRRLIEAIVADARSGADSSLEMLFLHDVERAHGLPTGKRQVTANAKGGWVDLYFREYGLVVELDGREAHIGREFRDRRRDNRNARVGVTTLRYGWHEIATDPCGVAAEIIAVLIARGWRGEVPRCGRCAAVVA</sequence>
<dbReference type="Proteomes" id="UP000237752">
    <property type="component" value="Unassembled WGS sequence"/>
</dbReference>
<protein>
    <submittedName>
        <fullName evidence="2">Uncharacterized protein DUF559</fullName>
    </submittedName>
</protein>
<feature type="domain" description="DUF559" evidence="1">
    <location>
        <begin position="232"/>
        <end position="296"/>
    </location>
</feature>
<evidence type="ECO:0000313" key="3">
    <source>
        <dbReference type="Proteomes" id="UP000237752"/>
    </source>
</evidence>
<keyword evidence="3" id="KW-1185">Reference proteome</keyword>